<dbReference type="CDD" id="cd01949">
    <property type="entry name" value="GGDEF"/>
    <property type="match status" value="1"/>
</dbReference>
<name>A0ABQ5XR42_9GAMM</name>
<dbReference type="InterPro" id="IPR011990">
    <property type="entry name" value="TPR-like_helical_dom_sf"/>
</dbReference>
<dbReference type="InterPro" id="IPR050469">
    <property type="entry name" value="Diguanylate_Cyclase"/>
</dbReference>
<evidence type="ECO:0000256" key="1">
    <source>
        <dbReference type="ARBA" id="ARBA00012528"/>
    </source>
</evidence>
<evidence type="ECO:0000313" key="6">
    <source>
        <dbReference type="Proteomes" id="UP001156670"/>
    </source>
</evidence>
<dbReference type="SUPFAM" id="SSF48452">
    <property type="entry name" value="TPR-like"/>
    <property type="match status" value="1"/>
</dbReference>
<reference evidence="6" key="1">
    <citation type="journal article" date="2019" name="Int. J. Syst. Evol. Microbiol.">
        <title>The Global Catalogue of Microorganisms (GCM) 10K type strain sequencing project: providing services to taxonomists for standard genome sequencing and annotation.</title>
        <authorList>
            <consortium name="The Broad Institute Genomics Platform"/>
            <consortium name="The Broad Institute Genome Sequencing Center for Infectious Disease"/>
            <person name="Wu L."/>
            <person name="Ma J."/>
        </authorList>
    </citation>
    <scope>NUCLEOTIDE SEQUENCE [LARGE SCALE GENOMIC DNA]</scope>
    <source>
        <strain evidence="6">NBRC 111980</strain>
    </source>
</reference>
<dbReference type="PROSITE" id="PS50887">
    <property type="entry name" value="GGDEF"/>
    <property type="match status" value="1"/>
</dbReference>
<evidence type="ECO:0000256" key="2">
    <source>
        <dbReference type="ARBA" id="ARBA00034247"/>
    </source>
</evidence>
<keyword evidence="3" id="KW-0812">Transmembrane</keyword>
<dbReference type="SMART" id="SM00267">
    <property type="entry name" value="GGDEF"/>
    <property type="match status" value="1"/>
</dbReference>
<keyword evidence="3" id="KW-0472">Membrane</keyword>
<keyword evidence="3" id="KW-1133">Transmembrane helix</keyword>
<evidence type="ECO:0000259" key="4">
    <source>
        <dbReference type="PROSITE" id="PS50887"/>
    </source>
</evidence>
<organism evidence="5 6">
    <name type="scientific">Dyella acidisoli</name>
    <dbReference type="NCBI Taxonomy" id="1867834"/>
    <lineage>
        <taxon>Bacteria</taxon>
        <taxon>Pseudomonadati</taxon>
        <taxon>Pseudomonadota</taxon>
        <taxon>Gammaproteobacteria</taxon>
        <taxon>Lysobacterales</taxon>
        <taxon>Rhodanobacteraceae</taxon>
        <taxon>Dyella</taxon>
    </lineage>
</organism>
<evidence type="ECO:0000313" key="5">
    <source>
        <dbReference type="EMBL" id="GLQ94207.1"/>
    </source>
</evidence>
<keyword evidence="6" id="KW-1185">Reference proteome</keyword>
<comment type="caution">
    <text evidence="5">The sequence shown here is derived from an EMBL/GenBank/DDBJ whole genome shotgun (WGS) entry which is preliminary data.</text>
</comment>
<dbReference type="EC" id="2.7.7.65" evidence="1"/>
<dbReference type="Gene3D" id="1.25.40.10">
    <property type="entry name" value="Tetratricopeptide repeat domain"/>
    <property type="match status" value="1"/>
</dbReference>
<dbReference type="PANTHER" id="PTHR45138">
    <property type="entry name" value="REGULATORY COMPONENTS OF SENSORY TRANSDUCTION SYSTEM"/>
    <property type="match status" value="1"/>
</dbReference>
<sequence>MQTLRAVTPQPPIATLLVQTESLRTSNHPQFQRLLEVLHQQIPRMSAHERWQLRYLDAYQASFEGDYANAETMLRDIIDHSGDSILMTKASAVLMNDMGSSKRYTEAFELANRLVADLPKMQDQLTRFQVLFYLSQLLKSAGQYDLAANYARDMMQMLPAGETSCKPQAMLLHVFHESHQLTSTTPELQQGIEICQNAGEPVITDSLWLIKGSLYLDEERPDKAVALLQHIAPGIRSNPNYYNTLYLRLKLAQGYWKLGEDDQAREAALDVLATASPDDVNEALRDAYEVLYHVEKKHGNVTAALSYYERYVAQNIGYLNDVSARTLAYDVAQQHMLAQKLETEKLSKQNSMLRLQQALAAKTIETGRLYIVLLLVVLASVIYWLFRLKRSQLHFKQQARLDGLTGIFNHQHFISEARRALHLLERKQGSACLVFIDLDYFKQINDTHGHAIGDAVLKHTVAISKQLLRTNDLFGRLGGEEFGILLFECSPGQGAAIADRIRTAIESTPINIEGRVIMFSASIGLASTQTSGHDLQRLCRDADAALYRAKHIGRNRVIAHTELGEHTKVLDAGNMGQ</sequence>
<protein>
    <recommendedName>
        <fullName evidence="1">diguanylate cyclase</fullName>
        <ecNumber evidence="1">2.7.7.65</ecNumber>
    </recommendedName>
</protein>
<dbReference type="InterPro" id="IPR043128">
    <property type="entry name" value="Rev_trsase/Diguanyl_cyclase"/>
</dbReference>
<feature type="transmembrane region" description="Helical" evidence="3">
    <location>
        <begin position="369"/>
        <end position="386"/>
    </location>
</feature>
<dbReference type="NCBIfam" id="TIGR00254">
    <property type="entry name" value="GGDEF"/>
    <property type="match status" value="1"/>
</dbReference>
<evidence type="ECO:0000256" key="3">
    <source>
        <dbReference type="SAM" id="Phobius"/>
    </source>
</evidence>
<dbReference type="EMBL" id="BSOB01000037">
    <property type="protein sequence ID" value="GLQ94207.1"/>
    <property type="molecule type" value="Genomic_DNA"/>
</dbReference>
<dbReference type="Proteomes" id="UP001156670">
    <property type="component" value="Unassembled WGS sequence"/>
</dbReference>
<dbReference type="InterPro" id="IPR029787">
    <property type="entry name" value="Nucleotide_cyclase"/>
</dbReference>
<comment type="catalytic activity">
    <reaction evidence="2">
        <text>2 GTP = 3',3'-c-di-GMP + 2 diphosphate</text>
        <dbReference type="Rhea" id="RHEA:24898"/>
        <dbReference type="ChEBI" id="CHEBI:33019"/>
        <dbReference type="ChEBI" id="CHEBI:37565"/>
        <dbReference type="ChEBI" id="CHEBI:58805"/>
        <dbReference type="EC" id="2.7.7.65"/>
    </reaction>
</comment>
<dbReference type="Pfam" id="PF00990">
    <property type="entry name" value="GGDEF"/>
    <property type="match status" value="1"/>
</dbReference>
<feature type="domain" description="GGDEF" evidence="4">
    <location>
        <begin position="429"/>
        <end position="562"/>
    </location>
</feature>
<gene>
    <name evidence="5" type="ORF">GCM10007901_31580</name>
</gene>
<proteinExistence type="predicted"/>
<accession>A0ABQ5XR42</accession>
<dbReference type="PANTHER" id="PTHR45138:SF9">
    <property type="entry name" value="DIGUANYLATE CYCLASE DGCM-RELATED"/>
    <property type="match status" value="1"/>
</dbReference>
<dbReference type="Gene3D" id="3.30.70.270">
    <property type="match status" value="1"/>
</dbReference>
<dbReference type="SUPFAM" id="SSF55073">
    <property type="entry name" value="Nucleotide cyclase"/>
    <property type="match status" value="1"/>
</dbReference>
<dbReference type="InterPro" id="IPR000160">
    <property type="entry name" value="GGDEF_dom"/>
</dbReference>